<comment type="caution">
    <text evidence="2">The sequence shown here is derived from an EMBL/GenBank/DDBJ whole genome shotgun (WGS) entry which is preliminary data.</text>
</comment>
<name>A0A7J8IMA9_ROUAE</name>
<proteinExistence type="predicted"/>
<dbReference type="AlphaFoldDB" id="A0A7J8IMA9"/>
<evidence type="ECO:0000313" key="3">
    <source>
        <dbReference type="Proteomes" id="UP000593571"/>
    </source>
</evidence>
<keyword evidence="3" id="KW-1185">Reference proteome</keyword>
<accession>A0A7J8IMA9</accession>
<gene>
    <name evidence="2" type="ORF">HJG63_010546</name>
</gene>
<organism evidence="2 3">
    <name type="scientific">Rousettus aegyptiacus</name>
    <name type="common">Egyptian fruit bat</name>
    <name type="synonym">Pteropus aegyptiacus</name>
    <dbReference type="NCBI Taxonomy" id="9407"/>
    <lineage>
        <taxon>Eukaryota</taxon>
        <taxon>Metazoa</taxon>
        <taxon>Chordata</taxon>
        <taxon>Craniata</taxon>
        <taxon>Vertebrata</taxon>
        <taxon>Euteleostomi</taxon>
        <taxon>Mammalia</taxon>
        <taxon>Eutheria</taxon>
        <taxon>Laurasiatheria</taxon>
        <taxon>Chiroptera</taxon>
        <taxon>Yinpterochiroptera</taxon>
        <taxon>Pteropodoidea</taxon>
        <taxon>Pteropodidae</taxon>
        <taxon>Rousettinae</taxon>
        <taxon>Rousettus</taxon>
    </lineage>
</organism>
<sequence>MASIYFPGPSKQWPFAVSCVSGEGGFRFLGLFKGLETEGWHLLTRSEPAGRGRGHVAGWPCHRLQGARGAGLLTTAVPCLHGRTDASVSSQLLSGKRPGLREGQCSPASHSQEAPGARPTFWGRVRNPSPSWHCREGQGTGPSGDHGPAEEGHKRQAGLSSKNLAPFQEEGELSSMPE</sequence>
<reference evidence="2 3" key="1">
    <citation type="journal article" date="2020" name="Nature">
        <title>Six reference-quality genomes reveal evolution of bat adaptations.</title>
        <authorList>
            <person name="Jebb D."/>
            <person name="Huang Z."/>
            <person name="Pippel M."/>
            <person name="Hughes G.M."/>
            <person name="Lavrichenko K."/>
            <person name="Devanna P."/>
            <person name="Winkler S."/>
            <person name="Jermiin L.S."/>
            <person name="Skirmuntt E.C."/>
            <person name="Katzourakis A."/>
            <person name="Burkitt-Gray L."/>
            <person name="Ray D.A."/>
            <person name="Sullivan K.A.M."/>
            <person name="Roscito J.G."/>
            <person name="Kirilenko B.M."/>
            <person name="Davalos L.M."/>
            <person name="Corthals A.P."/>
            <person name="Power M.L."/>
            <person name="Jones G."/>
            <person name="Ransome R.D."/>
            <person name="Dechmann D.K.N."/>
            <person name="Locatelli A.G."/>
            <person name="Puechmaille S.J."/>
            <person name="Fedrigo O."/>
            <person name="Jarvis E.D."/>
            <person name="Hiller M."/>
            <person name="Vernes S.C."/>
            <person name="Myers E.W."/>
            <person name="Teeling E.C."/>
        </authorList>
    </citation>
    <scope>NUCLEOTIDE SEQUENCE [LARGE SCALE GENOMIC DNA]</scope>
    <source>
        <strain evidence="2">MRouAeg1</strain>
        <tissue evidence="2">Muscle</tissue>
    </source>
</reference>
<protein>
    <submittedName>
        <fullName evidence="2">Uncharacterized protein</fullName>
    </submittedName>
</protein>
<evidence type="ECO:0000256" key="1">
    <source>
        <dbReference type="SAM" id="MobiDB-lite"/>
    </source>
</evidence>
<feature type="region of interest" description="Disordered" evidence="1">
    <location>
        <begin position="90"/>
        <end position="178"/>
    </location>
</feature>
<evidence type="ECO:0000313" key="2">
    <source>
        <dbReference type="EMBL" id="KAF6485305.1"/>
    </source>
</evidence>
<dbReference type="Proteomes" id="UP000593571">
    <property type="component" value="Unassembled WGS sequence"/>
</dbReference>
<dbReference type="EMBL" id="JACASE010000003">
    <property type="protein sequence ID" value="KAF6485305.1"/>
    <property type="molecule type" value="Genomic_DNA"/>
</dbReference>